<gene>
    <name evidence="1" type="ORF">A9J31_15120</name>
</gene>
<sequence length="325" mass="38192">MSKQYINIGIAGLSIHDTDQLKHQLYSIFPQHFNIQWKSASDINLDCLFIHERFFDTEGIQRILSRRELPWLKIAKNAKNSGQVKNNTLFFPLEDSNALNQWVDINLIHHSEQLSSTEELLEFTNDNNHLHEFDENYFKTLFSEDNHEKLHLFDDQGTLAVIDITHNIAWPNLDRLEFKTDLSFKYDFASIIDLTKVSRKHPVILQDWLWNLFWNSPAFASISPTDGHFKIFSWPKPMDNTQRKLIFQMSACFIQGAKMSKISEQYDIPLSLVQKFIAANITIQNIKKINLWDKHYSPPSEIIEKTEEQSFVKNFLGKLRRKFGF</sequence>
<accession>A0A1A7RBR1</accession>
<keyword evidence="2" id="KW-1185">Reference proteome</keyword>
<dbReference type="Proteomes" id="UP000185753">
    <property type="component" value="Unassembled WGS sequence"/>
</dbReference>
<comment type="caution">
    <text evidence="1">The sequence shown here is derived from an EMBL/GenBank/DDBJ whole genome shotgun (WGS) entry which is preliminary data.</text>
</comment>
<name>A0A1A7RBR1_9GAMM</name>
<organism evidence="1 2">
    <name type="scientific">Acinetobacter gandensis</name>
    <dbReference type="NCBI Taxonomy" id="1443941"/>
    <lineage>
        <taxon>Bacteria</taxon>
        <taxon>Pseudomonadati</taxon>
        <taxon>Pseudomonadota</taxon>
        <taxon>Gammaproteobacteria</taxon>
        <taxon>Moraxellales</taxon>
        <taxon>Moraxellaceae</taxon>
        <taxon>Acinetobacter</taxon>
    </lineage>
</organism>
<proteinExistence type="predicted"/>
<evidence type="ECO:0000313" key="1">
    <source>
        <dbReference type="EMBL" id="OBX28893.1"/>
    </source>
</evidence>
<dbReference type="STRING" id="1443941.A9J31_15120"/>
<protein>
    <submittedName>
        <fullName evidence="1">Uncharacterized protein</fullName>
    </submittedName>
</protein>
<dbReference type="OrthoDB" id="6702908at2"/>
<dbReference type="AlphaFoldDB" id="A0A1A7RBR1"/>
<reference evidence="2" key="1">
    <citation type="submission" date="2016-06" db="EMBL/GenBank/DDBJ databases">
        <authorList>
            <person name="Radolfova-Krizova L."/>
            <person name="Nemec A."/>
        </authorList>
    </citation>
    <scope>NUCLEOTIDE SEQUENCE [LARGE SCALE GENOMIC DNA]</scope>
    <source>
        <strain evidence="2">ANC 4275</strain>
    </source>
</reference>
<evidence type="ECO:0000313" key="2">
    <source>
        <dbReference type="Proteomes" id="UP000185753"/>
    </source>
</evidence>
<dbReference type="EMBL" id="LZDS01000019">
    <property type="protein sequence ID" value="OBX28893.1"/>
    <property type="molecule type" value="Genomic_DNA"/>
</dbReference>